<dbReference type="STRING" id="644358.A0A0C4DV38"/>
<accession>A0A0C4DV38</accession>
<evidence type="ECO:0000313" key="4">
    <source>
        <dbReference type="Proteomes" id="UP000011715"/>
    </source>
</evidence>
<dbReference type="EMBL" id="GL876968">
    <property type="protein sequence ID" value="KLU84802.1"/>
    <property type="molecule type" value="Genomic_DNA"/>
</dbReference>
<dbReference type="OrthoDB" id="2999773at2759"/>
<reference evidence="3" key="5">
    <citation type="submission" date="2015-06" db="UniProtKB">
        <authorList>
            <consortium name="EnsemblFungi"/>
        </authorList>
    </citation>
    <scope>IDENTIFICATION</scope>
    <source>
        <strain evidence="3">ATCC 64411</strain>
    </source>
</reference>
<reference evidence="2" key="3">
    <citation type="submission" date="2011-03" db="EMBL/GenBank/DDBJ databases">
        <title>Annotation of Magnaporthe poae ATCC 64411.</title>
        <authorList>
            <person name="Ma L.-J."/>
            <person name="Dead R."/>
            <person name="Young S.K."/>
            <person name="Zeng Q."/>
            <person name="Gargeya S."/>
            <person name="Fitzgerald M."/>
            <person name="Haas B."/>
            <person name="Abouelleil A."/>
            <person name="Alvarado L."/>
            <person name="Arachchi H.M."/>
            <person name="Berlin A."/>
            <person name="Brown A."/>
            <person name="Chapman S.B."/>
            <person name="Chen Z."/>
            <person name="Dunbar C."/>
            <person name="Freedman E."/>
            <person name="Gearin G."/>
            <person name="Gellesch M."/>
            <person name="Goldberg J."/>
            <person name="Griggs A."/>
            <person name="Gujja S."/>
            <person name="Heiman D."/>
            <person name="Howarth C."/>
            <person name="Larson L."/>
            <person name="Lui A."/>
            <person name="MacDonald P.J.P."/>
            <person name="Mehta T."/>
            <person name="Montmayeur A."/>
            <person name="Murphy C."/>
            <person name="Neiman D."/>
            <person name="Pearson M."/>
            <person name="Priest M."/>
            <person name="Roberts A."/>
            <person name="Saif S."/>
            <person name="Shea T."/>
            <person name="Shenoy N."/>
            <person name="Sisk P."/>
            <person name="Stolte C."/>
            <person name="Sykes S."/>
            <person name="Yandava C."/>
            <person name="Wortman J."/>
            <person name="Nusbaum C."/>
            <person name="Birren B."/>
        </authorList>
    </citation>
    <scope>NUCLEOTIDE SEQUENCE</scope>
    <source>
        <strain evidence="2">ATCC 64411</strain>
    </source>
</reference>
<dbReference type="Proteomes" id="UP000011715">
    <property type="component" value="Unassembled WGS sequence"/>
</dbReference>
<dbReference type="AlphaFoldDB" id="A0A0C4DV38"/>
<feature type="region of interest" description="Disordered" evidence="1">
    <location>
        <begin position="1"/>
        <end position="32"/>
    </location>
</feature>
<dbReference type="VEuPathDB" id="FungiDB:MAPG_03838"/>
<reference evidence="4" key="1">
    <citation type="submission" date="2010-05" db="EMBL/GenBank/DDBJ databases">
        <title>The genome sequence of Magnaporthe poae strain ATCC 64411.</title>
        <authorList>
            <person name="Ma L.-J."/>
            <person name="Dead R."/>
            <person name="Young S."/>
            <person name="Zeng Q."/>
            <person name="Koehrsen M."/>
            <person name="Alvarado L."/>
            <person name="Berlin A."/>
            <person name="Chapman S.B."/>
            <person name="Chen Z."/>
            <person name="Freedman E."/>
            <person name="Gellesch M."/>
            <person name="Goldberg J."/>
            <person name="Griggs A."/>
            <person name="Gujja S."/>
            <person name="Heilman E.R."/>
            <person name="Heiman D."/>
            <person name="Hepburn T."/>
            <person name="Howarth C."/>
            <person name="Jen D."/>
            <person name="Larson L."/>
            <person name="Mehta T."/>
            <person name="Neiman D."/>
            <person name="Pearson M."/>
            <person name="Roberts A."/>
            <person name="Saif S."/>
            <person name="Shea T."/>
            <person name="Shenoy N."/>
            <person name="Sisk P."/>
            <person name="Stolte C."/>
            <person name="Sykes S."/>
            <person name="Walk T."/>
            <person name="White J."/>
            <person name="Yandava C."/>
            <person name="Haas B."/>
            <person name="Nusbaum C."/>
            <person name="Birren B."/>
        </authorList>
    </citation>
    <scope>NUCLEOTIDE SEQUENCE [LARGE SCALE GENOMIC DNA]</scope>
    <source>
        <strain evidence="4">ATCC 64411 / 73-15</strain>
    </source>
</reference>
<organism evidence="3 4">
    <name type="scientific">Magnaporthiopsis poae (strain ATCC 64411 / 73-15)</name>
    <name type="common">Kentucky bluegrass fungus</name>
    <name type="synonym">Magnaporthe poae</name>
    <dbReference type="NCBI Taxonomy" id="644358"/>
    <lineage>
        <taxon>Eukaryota</taxon>
        <taxon>Fungi</taxon>
        <taxon>Dikarya</taxon>
        <taxon>Ascomycota</taxon>
        <taxon>Pezizomycotina</taxon>
        <taxon>Sordariomycetes</taxon>
        <taxon>Sordariomycetidae</taxon>
        <taxon>Magnaporthales</taxon>
        <taxon>Magnaporthaceae</taxon>
        <taxon>Magnaporthiopsis</taxon>
    </lineage>
</organism>
<keyword evidence="4" id="KW-1185">Reference proteome</keyword>
<name>A0A0C4DV38_MAGP6</name>
<dbReference type="EnsemblFungi" id="MAPG_03838T0">
    <property type="protein sequence ID" value="MAPG_03838T0"/>
    <property type="gene ID" value="MAPG_03838"/>
</dbReference>
<reference evidence="2" key="2">
    <citation type="submission" date="2010-05" db="EMBL/GenBank/DDBJ databases">
        <title>The Genome Sequence of Magnaporthe poae strain ATCC 64411.</title>
        <authorList>
            <consortium name="The Broad Institute Genome Sequencing Platform"/>
            <consortium name="Broad Institute Genome Sequencing Center for Infectious Disease"/>
            <person name="Ma L.-J."/>
            <person name="Dead R."/>
            <person name="Young S."/>
            <person name="Zeng Q."/>
            <person name="Koehrsen M."/>
            <person name="Alvarado L."/>
            <person name="Berlin A."/>
            <person name="Chapman S.B."/>
            <person name="Chen Z."/>
            <person name="Freedman E."/>
            <person name="Gellesch M."/>
            <person name="Goldberg J."/>
            <person name="Griggs A."/>
            <person name="Gujja S."/>
            <person name="Heilman E.R."/>
            <person name="Heiman D."/>
            <person name="Hepburn T."/>
            <person name="Howarth C."/>
            <person name="Jen D."/>
            <person name="Larson L."/>
            <person name="Mehta T."/>
            <person name="Neiman D."/>
            <person name="Pearson M."/>
            <person name="Roberts A."/>
            <person name="Saif S."/>
            <person name="Shea T."/>
            <person name="Shenoy N."/>
            <person name="Sisk P."/>
            <person name="Stolte C."/>
            <person name="Sykes S."/>
            <person name="Walk T."/>
            <person name="White J."/>
            <person name="Yandava C."/>
            <person name="Haas B."/>
            <person name="Nusbaum C."/>
            <person name="Birren B."/>
        </authorList>
    </citation>
    <scope>NUCLEOTIDE SEQUENCE</scope>
    <source>
        <strain evidence="2">ATCC 64411</strain>
    </source>
</reference>
<protein>
    <submittedName>
        <fullName evidence="2 3">Uncharacterized protein</fullName>
    </submittedName>
</protein>
<reference evidence="3" key="4">
    <citation type="journal article" date="2015" name="G3 (Bethesda)">
        <title>Genome sequences of three phytopathogenic species of the Magnaporthaceae family of fungi.</title>
        <authorList>
            <person name="Okagaki L.H."/>
            <person name="Nunes C.C."/>
            <person name="Sailsbery J."/>
            <person name="Clay B."/>
            <person name="Brown D."/>
            <person name="John T."/>
            <person name="Oh Y."/>
            <person name="Young N."/>
            <person name="Fitzgerald M."/>
            <person name="Haas B.J."/>
            <person name="Zeng Q."/>
            <person name="Young S."/>
            <person name="Adiconis X."/>
            <person name="Fan L."/>
            <person name="Levin J.Z."/>
            <person name="Mitchell T.K."/>
            <person name="Okubara P.A."/>
            <person name="Farman M.L."/>
            <person name="Kohn L.M."/>
            <person name="Birren B."/>
            <person name="Ma L.-J."/>
            <person name="Dean R.A."/>
        </authorList>
    </citation>
    <scope>NUCLEOTIDE SEQUENCE</scope>
    <source>
        <strain evidence="3">ATCC 64411 / 73-15</strain>
    </source>
</reference>
<gene>
    <name evidence="2" type="ORF">MAPG_03838</name>
</gene>
<sequence length="194" mass="20919">MPPPLPPPPPSTSHNAAAPPTAAPQPPAVANSGPPGSLLVELLIFNGHPFKDHWAYFVPSRGDADVGVQMHAAGDVRTGFTFQIHRSHDFDRTGGRPMKRIPLQCIDPRFLDEAAMFNSGSDKIDSAPVCPFEASAAQVQVPEKSLNSVADTAATGRRITQRDCQSWIVESADQLVRDGIFAPEVAAYLEMIRQ</sequence>
<evidence type="ECO:0000313" key="2">
    <source>
        <dbReference type="EMBL" id="KLU84802.1"/>
    </source>
</evidence>
<dbReference type="eggNOG" id="ENOG502SEUF">
    <property type="taxonomic scope" value="Eukaryota"/>
</dbReference>
<evidence type="ECO:0000256" key="1">
    <source>
        <dbReference type="SAM" id="MobiDB-lite"/>
    </source>
</evidence>
<dbReference type="OMA" id="QRDCQTW"/>
<evidence type="ECO:0000313" key="3">
    <source>
        <dbReference type="EnsemblFungi" id="MAPG_03838T0"/>
    </source>
</evidence>
<dbReference type="EMBL" id="ADBL01000908">
    <property type="status" value="NOT_ANNOTATED_CDS"/>
    <property type="molecule type" value="Genomic_DNA"/>
</dbReference>
<proteinExistence type="predicted"/>
<dbReference type="Pfam" id="PF20174">
    <property type="entry name" value="DUF6540"/>
    <property type="match status" value="1"/>
</dbReference>
<dbReference type="InterPro" id="IPR046670">
    <property type="entry name" value="DUF6540"/>
</dbReference>
<feature type="compositionally biased region" description="Pro residues" evidence="1">
    <location>
        <begin position="1"/>
        <end position="11"/>
    </location>
</feature>